<sequence length="91" mass="10341">MRVQVRRCETMVERDLRFPWRDDTPARFTGVTLLYGGSAAGSGLNCLSRTCASHATYTPQYVCNIIVCEVWLRPFKKYVIESNVTTSGLYL</sequence>
<comment type="caution">
    <text evidence="1">The sequence shown here is derived from an EMBL/GenBank/DDBJ whole genome shotgun (WGS) entry which is preliminary data.</text>
</comment>
<protein>
    <submittedName>
        <fullName evidence="1">Uncharacterized protein</fullName>
    </submittedName>
</protein>
<keyword evidence="2" id="KW-1185">Reference proteome</keyword>
<proteinExistence type="predicted"/>
<accession>A0A1C7M046</accession>
<evidence type="ECO:0000313" key="2">
    <source>
        <dbReference type="Proteomes" id="UP000092993"/>
    </source>
</evidence>
<gene>
    <name evidence="1" type="ORF">A0H81_10295</name>
</gene>
<dbReference type="AlphaFoldDB" id="A0A1C7M046"/>
<organism evidence="1 2">
    <name type="scientific">Grifola frondosa</name>
    <name type="common">Maitake</name>
    <name type="synonym">Polyporus frondosus</name>
    <dbReference type="NCBI Taxonomy" id="5627"/>
    <lineage>
        <taxon>Eukaryota</taxon>
        <taxon>Fungi</taxon>
        <taxon>Dikarya</taxon>
        <taxon>Basidiomycota</taxon>
        <taxon>Agaricomycotina</taxon>
        <taxon>Agaricomycetes</taxon>
        <taxon>Polyporales</taxon>
        <taxon>Grifolaceae</taxon>
        <taxon>Grifola</taxon>
    </lineage>
</organism>
<reference evidence="1 2" key="1">
    <citation type="submission" date="2016-03" db="EMBL/GenBank/DDBJ databases">
        <title>Whole genome sequencing of Grifola frondosa 9006-11.</title>
        <authorList>
            <person name="Min B."/>
            <person name="Park H."/>
            <person name="Kim J.-G."/>
            <person name="Cho H."/>
            <person name="Oh Y.-L."/>
            <person name="Kong W.-S."/>
            <person name="Choi I.-G."/>
        </authorList>
    </citation>
    <scope>NUCLEOTIDE SEQUENCE [LARGE SCALE GENOMIC DNA]</scope>
    <source>
        <strain evidence="1 2">9006-11</strain>
    </source>
</reference>
<dbReference type="Proteomes" id="UP000092993">
    <property type="component" value="Unassembled WGS sequence"/>
</dbReference>
<dbReference type="EMBL" id="LUGG01000015">
    <property type="protein sequence ID" value="OBZ69827.1"/>
    <property type="molecule type" value="Genomic_DNA"/>
</dbReference>
<name>A0A1C7M046_GRIFR</name>
<evidence type="ECO:0000313" key="1">
    <source>
        <dbReference type="EMBL" id="OBZ69827.1"/>
    </source>
</evidence>